<reference evidence="1 3" key="1">
    <citation type="submission" date="2022-01" db="EMBL/GenBank/DDBJ databases">
        <title>Collection of gut derived symbiotic bacterial strains cultured from healthy donors.</title>
        <authorList>
            <person name="Lin H."/>
            <person name="Kohout C."/>
            <person name="Waligurski E."/>
            <person name="Pamer E.G."/>
        </authorList>
    </citation>
    <scope>NUCLEOTIDE SEQUENCE [LARGE SCALE GENOMIC DNA]</scope>
    <source>
        <strain evidence="1 3">DFI.3.7</strain>
    </source>
</reference>
<sequence>MLDRALLSPEAIAYFNALPLDAQIALEKSNTSFRSLDDIQDYQQRMLSHVNDVLYKQLPEPAIPSNAALDPLDAD</sequence>
<comment type="caution">
    <text evidence="2">The sequence shown here is derived from an EMBL/GenBank/DDBJ whole genome shotgun (WGS) entry which is preliminary data.</text>
</comment>
<keyword evidence="3" id="KW-1185">Reference proteome</keyword>
<dbReference type="Proteomes" id="UP001204562">
    <property type="component" value="Unassembled WGS sequence"/>
</dbReference>
<evidence type="ECO:0000313" key="3">
    <source>
        <dbReference type="Proteomes" id="UP001200313"/>
    </source>
</evidence>
<dbReference type="EMBL" id="JAKNJB010000021">
    <property type="protein sequence ID" value="MCG4527783.1"/>
    <property type="molecule type" value="Genomic_DNA"/>
</dbReference>
<reference evidence="2" key="2">
    <citation type="submission" date="2022-06" db="EMBL/GenBank/DDBJ databases">
        <title>Isolation of gut microbiota from human fecal samples.</title>
        <authorList>
            <person name="Pamer E.G."/>
            <person name="Barat B."/>
            <person name="Waligurski E."/>
            <person name="Medina S."/>
            <person name="Paddock L."/>
            <person name="Mostad J."/>
        </authorList>
    </citation>
    <scope>NUCLEOTIDE SEQUENCE</scope>
    <source>
        <strain evidence="2">DFI.9.91</strain>
    </source>
</reference>
<organism evidence="2 4">
    <name type="scientific">Intestinimonas massiliensis</name>
    <name type="common">ex Afouda et al. 2020</name>
    <dbReference type="NCBI Taxonomy" id="1673721"/>
    <lineage>
        <taxon>Bacteria</taxon>
        <taxon>Bacillati</taxon>
        <taxon>Bacillota</taxon>
        <taxon>Clostridia</taxon>
        <taxon>Eubacteriales</taxon>
        <taxon>Intestinimonas</taxon>
    </lineage>
</organism>
<protein>
    <submittedName>
        <fullName evidence="2">Uncharacterized protein</fullName>
    </submittedName>
</protein>
<proteinExistence type="predicted"/>
<gene>
    <name evidence="1" type="ORF">L0P79_12015</name>
    <name evidence="2" type="ORF">NE579_10710</name>
</gene>
<evidence type="ECO:0000313" key="1">
    <source>
        <dbReference type="EMBL" id="MCG4527783.1"/>
    </source>
</evidence>
<dbReference type="RefSeq" id="WP_050618159.1">
    <property type="nucleotide sequence ID" value="NZ_JAKNJB010000021.1"/>
</dbReference>
<evidence type="ECO:0000313" key="2">
    <source>
        <dbReference type="EMBL" id="MCQ4770924.1"/>
    </source>
</evidence>
<dbReference type="Proteomes" id="UP001200313">
    <property type="component" value="Unassembled WGS sequence"/>
</dbReference>
<accession>A0AAW5JSR3</accession>
<dbReference type="EMBL" id="JANFYS010000021">
    <property type="protein sequence ID" value="MCQ4770924.1"/>
    <property type="molecule type" value="Genomic_DNA"/>
</dbReference>
<dbReference type="AlphaFoldDB" id="A0AAW5JSR3"/>
<name>A0AAW5JSR3_9FIRM</name>
<evidence type="ECO:0000313" key="4">
    <source>
        <dbReference type="Proteomes" id="UP001204562"/>
    </source>
</evidence>